<evidence type="ECO:0000256" key="1">
    <source>
        <dbReference type="ARBA" id="ARBA00004123"/>
    </source>
</evidence>
<dbReference type="InterPro" id="IPR000210">
    <property type="entry name" value="BTB/POZ_dom"/>
</dbReference>
<dbReference type="GO" id="GO:0005634">
    <property type="term" value="C:nucleus"/>
    <property type="evidence" value="ECO:0007669"/>
    <property type="project" value="UniProtKB-SubCell"/>
</dbReference>
<proteinExistence type="inferred from homology"/>
<name>A0A9J6GHK1_HAELO</name>
<dbReference type="PROSITE" id="PS50097">
    <property type="entry name" value="BTB"/>
    <property type="match status" value="1"/>
</dbReference>
<sequence length="372" mass="41589">MLAGPSSNAAACTPSQEHNTSEVSVSDQTQLNVTDVSFTWTVQGFSKLPEAPGISIKSSVFFASPDDPVRWYLELFPRGCFKKRKEHVSLFLMLLPSDKGEMPEVNAEFMFCLLDGSGKRHAVRGPEIHTFTPENTWGYLNYLAVKVLMDSKRKLFPDDKLTVHCKVRVFQDSEAKTIPAAFATCRLKQNLHDLFESQKFSDFTLNVGGKEIKAHRNILAARSPVFAAMFEHDMREKLESRVDITDVDYDTMLQVVRFIYTGRTPKTDGMADSLLIAADKYAVERLKAMCEAALCSELSIETAAETFALADVYNCDKLKVHSIDFINTHSESVMETAGWKVIAEQQPHLIEQSFGTCPPPQSGHGESPMEET</sequence>
<dbReference type="OrthoDB" id="6408997at2759"/>
<dbReference type="InterPro" id="IPR011333">
    <property type="entry name" value="SKP1/BTB/POZ_sf"/>
</dbReference>
<dbReference type="Gene3D" id="6.20.250.50">
    <property type="match status" value="1"/>
</dbReference>
<accession>A0A9J6GHK1</accession>
<dbReference type="Pfam" id="PF22486">
    <property type="entry name" value="MATH_2"/>
    <property type="match status" value="1"/>
</dbReference>
<keyword evidence="10" id="KW-1185">Reference proteome</keyword>
<dbReference type="SMART" id="SM00225">
    <property type="entry name" value="BTB"/>
    <property type="match status" value="1"/>
</dbReference>
<dbReference type="InterPro" id="IPR002083">
    <property type="entry name" value="MATH/TRAF_dom"/>
</dbReference>
<dbReference type="SUPFAM" id="SSF54695">
    <property type="entry name" value="POZ domain"/>
    <property type="match status" value="1"/>
</dbReference>
<dbReference type="PROSITE" id="PS50144">
    <property type="entry name" value="MATH"/>
    <property type="match status" value="1"/>
</dbReference>
<reference evidence="9 10" key="1">
    <citation type="journal article" date="2020" name="Cell">
        <title>Large-Scale Comparative Analyses of Tick Genomes Elucidate Their Genetic Diversity and Vector Capacities.</title>
        <authorList>
            <consortium name="Tick Genome and Microbiome Consortium (TIGMIC)"/>
            <person name="Jia N."/>
            <person name="Wang J."/>
            <person name="Shi W."/>
            <person name="Du L."/>
            <person name="Sun Y."/>
            <person name="Zhan W."/>
            <person name="Jiang J.F."/>
            <person name="Wang Q."/>
            <person name="Zhang B."/>
            <person name="Ji P."/>
            <person name="Bell-Sakyi L."/>
            <person name="Cui X.M."/>
            <person name="Yuan T.T."/>
            <person name="Jiang B.G."/>
            <person name="Yang W.F."/>
            <person name="Lam T.T."/>
            <person name="Chang Q.C."/>
            <person name="Ding S.J."/>
            <person name="Wang X.J."/>
            <person name="Zhu J.G."/>
            <person name="Ruan X.D."/>
            <person name="Zhao L."/>
            <person name="Wei J.T."/>
            <person name="Ye R.Z."/>
            <person name="Que T.C."/>
            <person name="Du C.H."/>
            <person name="Zhou Y.H."/>
            <person name="Cheng J.X."/>
            <person name="Dai P.F."/>
            <person name="Guo W.B."/>
            <person name="Han X.H."/>
            <person name="Huang E.J."/>
            <person name="Li L.F."/>
            <person name="Wei W."/>
            <person name="Gao Y.C."/>
            <person name="Liu J.Z."/>
            <person name="Shao H.Z."/>
            <person name="Wang X."/>
            <person name="Wang C.C."/>
            <person name="Yang T.C."/>
            <person name="Huo Q.B."/>
            <person name="Li W."/>
            <person name="Chen H.Y."/>
            <person name="Chen S.E."/>
            <person name="Zhou L.G."/>
            <person name="Ni X.B."/>
            <person name="Tian J.H."/>
            <person name="Sheng Y."/>
            <person name="Liu T."/>
            <person name="Pan Y.S."/>
            <person name="Xia L.Y."/>
            <person name="Li J."/>
            <person name="Zhao F."/>
            <person name="Cao W.C."/>
        </authorList>
    </citation>
    <scope>NUCLEOTIDE SEQUENCE [LARGE SCALE GENOMIC DNA]</scope>
    <source>
        <strain evidence="9">HaeL-2018</strain>
    </source>
</reference>
<dbReference type="VEuPathDB" id="VectorBase:HLOH_062290"/>
<evidence type="ECO:0000256" key="4">
    <source>
        <dbReference type="ARBA" id="ARBA00022786"/>
    </source>
</evidence>
<dbReference type="FunFam" id="3.30.710.10:FF:000159">
    <property type="entry name" value="Speckle-type POZ protein B"/>
    <property type="match status" value="1"/>
</dbReference>
<dbReference type="SMART" id="SM00061">
    <property type="entry name" value="MATH"/>
    <property type="match status" value="1"/>
</dbReference>
<evidence type="ECO:0000256" key="3">
    <source>
        <dbReference type="ARBA" id="ARBA00010846"/>
    </source>
</evidence>
<dbReference type="Pfam" id="PF00651">
    <property type="entry name" value="BTB"/>
    <property type="match status" value="1"/>
</dbReference>
<organism evidence="9 10">
    <name type="scientific">Haemaphysalis longicornis</name>
    <name type="common">Bush tick</name>
    <dbReference type="NCBI Taxonomy" id="44386"/>
    <lineage>
        <taxon>Eukaryota</taxon>
        <taxon>Metazoa</taxon>
        <taxon>Ecdysozoa</taxon>
        <taxon>Arthropoda</taxon>
        <taxon>Chelicerata</taxon>
        <taxon>Arachnida</taxon>
        <taxon>Acari</taxon>
        <taxon>Parasitiformes</taxon>
        <taxon>Ixodida</taxon>
        <taxon>Ixodoidea</taxon>
        <taxon>Ixodidae</taxon>
        <taxon>Haemaphysalinae</taxon>
        <taxon>Haemaphysalis</taxon>
    </lineage>
</organism>
<feature type="domain" description="MATH" evidence="8">
    <location>
        <begin position="35"/>
        <end position="167"/>
    </location>
</feature>
<feature type="region of interest" description="Disordered" evidence="6">
    <location>
        <begin position="1"/>
        <end position="26"/>
    </location>
</feature>
<evidence type="ECO:0000256" key="5">
    <source>
        <dbReference type="ARBA" id="ARBA00023242"/>
    </source>
</evidence>
<comment type="caution">
    <text evidence="9">The sequence shown here is derived from an EMBL/GenBank/DDBJ whole genome shotgun (WGS) entry which is preliminary data.</text>
</comment>
<keyword evidence="5" id="KW-0539">Nucleus</keyword>
<dbReference type="Proteomes" id="UP000821853">
    <property type="component" value="Chromosome 5"/>
</dbReference>
<dbReference type="SUPFAM" id="SSF49599">
    <property type="entry name" value="TRAF domain-like"/>
    <property type="match status" value="1"/>
</dbReference>
<dbReference type="InterPro" id="IPR008974">
    <property type="entry name" value="TRAF-like"/>
</dbReference>
<protein>
    <recommendedName>
        <fullName evidence="11">Speckle-type POZ protein</fullName>
    </recommendedName>
</protein>
<evidence type="ECO:0000313" key="9">
    <source>
        <dbReference type="EMBL" id="KAH9374909.1"/>
    </source>
</evidence>
<evidence type="ECO:0000256" key="2">
    <source>
        <dbReference type="ARBA" id="ARBA00004906"/>
    </source>
</evidence>
<dbReference type="GO" id="GO:0030163">
    <property type="term" value="P:protein catabolic process"/>
    <property type="evidence" value="ECO:0007669"/>
    <property type="project" value="UniProtKB-ARBA"/>
</dbReference>
<evidence type="ECO:0000256" key="6">
    <source>
        <dbReference type="SAM" id="MobiDB-lite"/>
    </source>
</evidence>
<dbReference type="AlphaFoldDB" id="A0A9J6GHK1"/>
<evidence type="ECO:0000259" key="7">
    <source>
        <dbReference type="PROSITE" id="PS50097"/>
    </source>
</evidence>
<feature type="domain" description="BTB" evidence="7">
    <location>
        <begin position="201"/>
        <end position="268"/>
    </location>
</feature>
<comment type="pathway">
    <text evidence="2">Protein modification; protein ubiquitination.</text>
</comment>
<evidence type="ECO:0000313" key="10">
    <source>
        <dbReference type="Proteomes" id="UP000821853"/>
    </source>
</evidence>
<dbReference type="EMBL" id="JABSTR010000007">
    <property type="protein sequence ID" value="KAH9374909.1"/>
    <property type="molecule type" value="Genomic_DNA"/>
</dbReference>
<dbReference type="InterPro" id="IPR056423">
    <property type="entry name" value="BACK_BPM_SPOP"/>
</dbReference>
<dbReference type="Gene3D" id="3.30.710.10">
    <property type="entry name" value="Potassium Channel Kv1.1, Chain A"/>
    <property type="match status" value="1"/>
</dbReference>
<dbReference type="OMA" id="IFSAHKC"/>
<dbReference type="Gene3D" id="2.60.210.10">
    <property type="entry name" value="Apoptosis, Tumor Necrosis Factor Receptor Associated Protein 2, Chain A"/>
    <property type="match status" value="1"/>
</dbReference>
<evidence type="ECO:0000259" key="8">
    <source>
        <dbReference type="PROSITE" id="PS50144"/>
    </source>
</evidence>
<dbReference type="PANTHER" id="PTHR24413">
    <property type="entry name" value="SPECKLE-TYPE POZ PROTEIN"/>
    <property type="match status" value="1"/>
</dbReference>
<comment type="subcellular location">
    <subcellularLocation>
        <location evidence="1">Nucleus</location>
    </subcellularLocation>
</comment>
<gene>
    <name evidence="9" type="ORF">HPB48_011734</name>
</gene>
<comment type="similarity">
    <text evidence="3">Belongs to the Tdpoz family.</text>
</comment>
<dbReference type="Pfam" id="PF24570">
    <property type="entry name" value="BACK_BPM_SPOP"/>
    <property type="match status" value="1"/>
</dbReference>
<evidence type="ECO:0008006" key="11">
    <source>
        <dbReference type="Google" id="ProtNLM"/>
    </source>
</evidence>
<keyword evidence="4" id="KW-0833">Ubl conjugation pathway</keyword>
<dbReference type="Gene3D" id="6.10.250.3030">
    <property type="match status" value="1"/>
</dbReference>